<organism evidence="2">
    <name type="scientific">Heliothis virescens</name>
    <name type="common">Tobacco budworm moth</name>
    <dbReference type="NCBI Taxonomy" id="7102"/>
    <lineage>
        <taxon>Eukaryota</taxon>
        <taxon>Metazoa</taxon>
        <taxon>Ecdysozoa</taxon>
        <taxon>Arthropoda</taxon>
        <taxon>Hexapoda</taxon>
        <taxon>Insecta</taxon>
        <taxon>Pterygota</taxon>
        <taxon>Neoptera</taxon>
        <taxon>Endopterygota</taxon>
        <taxon>Lepidoptera</taxon>
        <taxon>Glossata</taxon>
        <taxon>Ditrysia</taxon>
        <taxon>Noctuoidea</taxon>
        <taxon>Noctuidae</taxon>
        <taxon>Heliothinae</taxon>
        <taxon>Heliothis</taxon>
    </lineage>
</organism>
<evidence type="ECO:0000256" key="1">
    <source>
        <dbReference type="SAM" id="MobiDB-lite"/>
    </source>
</evidence>
<protein>
    <submittedName>
        <fullName evidence="2">Uncharacterized protein</fullName>
    </submittedName>
</protein>
<feature type="region of interest" description="Disordered" evidence="1">
    <location>
        <begin position="24"/>
        <end position="117"/>
    </location>
</feature>
<name>A0A2A4JGQ7_HELVI</name>
<proteinExistence type="predicted"/>
<reference evidence="2" key="1">
    <citation type="submission" date="2017-09" db="EMBL/GenBank/DDBJ databases">
        <title>Contemporary evolution of a Lepidopteran species, Heliothis virescens, in response to modern agricultural practices.</title>
        <authorList>
            <person name="Fritz M.L."/>
            <person name="Deyonke A.M."/>
            <person name="Papanicolaou A."/>
            <person name="Micinski S."/>
            <person name="Westbrook J."/>
            <person name="Gould F."/>
        </authorList>
    </citation>
    <scope>NUCLEOTIDE SEQUENCE [LARGE SCALE GENOMIC DNA]</scope>
    <source>
        <strain evidence="2">HvINT-</strain>
        <tissue evidence="2">Whole body</tissue>
    </source>
</reference>
<accession>A0A2A4JGQ7</accession>
<dbReference type="AlphaFoldDB" id="A0A2A4JGQ7"/>
<feature type="compositionally biased region" description="Low complexity" evidence="1">
    <location>
        <begin position="67"/>
        <end position="85"/>
    </location>
</feature>
<dbReference type="EMBL" id="NWSH01001590">
    <property type="protein sequence ID" value="PCG70774.1"/>
    <property type="molecule type" value="Genomic_DNA"/>
</dbReference>
<comment type="caution">
    <text evidence="2">The sequence shown here is derived from an EMBL/GenBank/DDBJ whole genome shotgun (WGS) entry which is preliminary data.</text>
</comment>
<gene>
    <name evidence="2" type="ORF">B5V51_2601</name>
</gene>
<sequence>MYTVYVPELKGEVTRHMDQIRKRLSSSVSLANSEDQDWDPDVIPDVASPDTAHPGPASQPEREGEVTTVPAPAAAMPTAPGTPDTSQPGTPPETSPRTTRAISPLRRRAISPIFSTP</sequence>
<evidence type="ECO:0000313" key="2">
    <source>
        <dbReference type="EMBL" id="PCG70774.1"/>
    </source>
</evidence>